<gene>
    <name evidence="1" type="ORF">NXS09_03790</name>
</gene>
<comment type="caution">
    <text evidence="1">The sequence shown here is derived from an EMBL/GenBank/DDBJ whole genome shotgun (WGS) entry which is preliminary data.</text>
</comment>
<evidence type="ECO:0000313" key="2">
    <source>
        <dbReference type="Proteomes" id="UP001166947"/>
    </source>
</evidence>
<reference evidence="1" key="2">
    <citation type="journal article" date="2023" name="Curr. Microbiol.">
        <title>Neisseria montereyensis sp. nov., Isolated from Oropharynx of California Sea Lion (Zalophus californianus): Genomic, Phylogenetic, and Phenotypic Study.</title>
        <authorList>
            <person name="Volokhov D.V."/>
            <person name="Zagorodnyaya T.A."/>
            <person name="Furtak V.A."/>
            <person name="Nattanmai G."/>
            <person name="Randall L."/>
            <person name="Jose S."/>
            <person name="Gao Y."/>
            <person name="Gulland F.M."/>
            <person name="Eisenberg T."/>
            <person name="Delmonte P."/>
            <person name="Blom J."/>
            <person name="Mitchell K.K."/>
        </authorList>
    </citation>
    <scope>NUCLEOTIDE SEQUENCE</scope>
    <source>
        <strain evidence="1">CSL10203-ORH2</strain>
    </source>
</reference>
<dbReference type="RefSeq" id="WP_259291219.1">
    <property type="nucleotide sequence ID" value="NZ_JANUXW010000002.1"/>
</dbReference>
<proteinExistence type="predicted"/>
<dbReference type="Gene3D" id="3.10.180.10">
    <property type="entry name" value="2,3-Dihydroxybiphenyl 1,2-Dioxygenase, domain 1"/>
    <property type="match status" value="1"/>
</dbReference>
<dbReference type="SUPFAM" id="SSF54593">
    <property type="entry name" value="Glyoxalase/Bleomycin resistance protein/Dihydroxybiphenyl dioxygenase"/>
    <property type="match status" value="1"/>
</dbReference>
<sequence length="96" mass="10932">MHKYYFNGVITVIHVHDYSVLRKWYTKLLGEHAMALEQGIGEWNIGAGWLQVTESPIYVGYSVVILRVDNIIAQKEICESKGCSISEIQDFGFIPL</sequence>
<reference evidence="1" key="1">
    <citation type="submission" date="2022-08" db="EMBL/GenBank/DDBJ databases">
        <authorList>
            <person name="Volokhov D.V."/>
            <person name="Furtak V.A."/>
            <person name="Zagorodnyaya T.A."/>
        </authorList>
    </citation>
    <scope>NUCLEOTIDE SEQUENCE</scope>
    <source>
        <strain evidence="1">CSL10203-ORH2</strain>
    </source>
</reference>
<dbReference type="EMBL" id="JANUXW010000002">
    <property type="protein sequence ID" value="MCS4533421.1"/>
    <property type="molecule type" value="Genomic_DNA"/>
</dbReference>
<dbReference type="InterPro" id="IPR029068">
    <property type="entry name" value="Glyas_Bleomycin-R_OHBP_Dase"/>
</dbReference>
<evidence type="ECO:0000313" key="1">
    <source>
        <dbReference type="EMBL" id="MCS4533421.1"/>
    </source>
</evidence>
<name>A0ABT2FB25_9NEIS</name>
<evidence type="ECO:0008006" key="3">
    <source>
        <dbReference type="Google" id="ProtNLM"/>
    </source>
</evidence>
<protein>
    <recommendedName>
        <fullName evidence="3">Glyoxalase</fullName>
    </recommendedName>
</protein>
<organism evidence="1 2">
    <name type="scientific">Neisseria montereyensis</name>
    <dbReference type="NCBI Taxonomy" id="2973938"/>
    <lineage>
        <taxon>Bacteria</taxon>
        <taxon>Pseudomonadati</taxon>
        <taxon>Pseudomonadota</taxon>
        <taxon>Betaproteobacteria</taxon>
        <taxon>Neisseriales</taxon>
        <taxon>Neisseriaceae</taxon>
        <taxon>Neisseria</taxon>
    </lineage>
</organism>
<keyword evidence="2" id="KW-1185">Reference proteome</keyword>
<dbReference type="Proteomes" id="UP001166947">
    <property type="component" value="Unassembled WGS sequence"/>
</dbReference>
<accession>A0ABT2FB25</accession>